<keyword evidence="3" id="KW-1185">Reference proteome</keyword>
<sequence length="129" mass="13892">MKVITTSVKIFGCFALMSVTACGDSSNVNDAISALSVHYAITPPNKKWELASIKPASDAKMVDVVVNVTSDSDVSYLKTLSRMEQLSVAKLACPTATPELKAALGQNLRVWVHLYAQNKEITSSICPVF</sequence>
<feature type="signal peptide" evidence="1">
    <location>
        <begin position="1"/>
        <end position="21"/>
    </location>
</feature>
<dbReference type="STRING" id="28181.BEN30_13415"/>
<gene>
    <name evidence="2" type="ORF">BEN30_13415</name>
</gene>
<proteinExistence type="predicted"/>
<organism evidence="2 3">
    <name type="scientific">Magnetovibrio blakemorei</name>
    <dbReference type="NCBI Taxonomy" id="28181"/>
    <lineage>
        <taxon>Bacteria</taxon>
        <taxon>Pseudomonadati</taxon>
        <taxon>Pseudomonadota</taxon>
        <taxon>Alphaproteobacteria</taxon>
        <taxon>Rhodospirillales</taxon>
        <taxon>Magnetovibrionaceae</taxon>
        <taxon>Magnetovibrio</taxon>
    </lineage>
</organism>
<evidence type="ECO:0000256" key="1">
    <source>
        <dbReference type="SAM" id="SignalP"/>
    </source>
</evidence>
<comment type="caution">
    <text evidence="2">The sequence shown here is derived from an EMBL/GenBank/DDBJ whole genome shotgun (WGS) entry which is preliminary data.</text>
</comment>
<dbReference type="PROSITE" id="PS51257">
    <property type="entry name" value="PROKAR_LIPOPROTEIN"/>
    <property type="match status" value="1"/>
</dbReference>
<name>A0A1E5Q5U2_9PROT</name>
<keyword evidence="1" id="KW-0732">Signal</keyword>
<dbReference type="RefSeq" id="WP_069958567.1">
    <property type="nucleotide sequence ID" value="NZ_MCGG01000042.1"/>
</dbReference>
<accession>A0A1E5Q5U2</accession>
<dbReference type="EMBL" id="MCGG01000042">
    <property type="protein sequence ID" value="OEJ65987.1"/>
    <property type="molecule type" value="Genomic_DNA"/>
</dbReference>
<reference evidence="3" key="1">
    <citation type="submission" date="2016-07" db="EMBL/GenBank/DDBJ databases">
        <authorList>
            <person name="Florea S."/>
            <person name="Webb J.S."/>
            <person name="Jaromczyk J."/>
            <person name="Schardl C.L."/>
        </authorList>
    </citation>
    <scope>NUCLEOTIDE SEQUENCE [LARGE SCALE GENOMIC DNA]</scope>
    <source>
        <strain evidence="3">MV-1</strain>
    </source>
</reference>
<evidence type="ECO:0000313" key="2">
    <source>
        <dbReference type="EMBL" id="OEJ65987.1"/>
    </source>
</evidence>
<evidence type="ECO:0000313" key="3">
    <source>
        <dbReference type="Proteomes" id="UP000095347"/>
    </source>
</evidence>
<dbReference type="Proteomes" id="UP000095347">
    <property type="component" value="Unassembled WGS sequence"/>
</dbReference>
<feature type="chain" id="PRO_5009184063" evidence="1">
    <location>
        <begin position="22"/>
        <end position="129"/>
    </location>
</feature>
<dbReference type="AlphaFoldDB" id="A0A1E5Q5U2"/>
<dbReference type="OrthoDB" id="9932056at2"/>
<protein>
    <submittedName>
        <fullName evidence="2">Uncharacterized protein</fullName>
    </submittedName>
</protein>